<accession>A0AAE1D7I2</accession>
<evidence type="ECO:0000313" key="2">
    <source>
        <dbReference type="EMBL" id="KAK3760349.1"/>
    </source>
</evidence>
<feature type="region of interest" description="Disordered" evidence="1">
    <location>
        <begin position="223"/>
        <end position="247"/>
    </location>
</feature>
<organism evidence="2 3">
    <name type="scientific">Elysia crispata</name>
    <name type="common">lettuce slug</name>
    <dbReference type="NCBI Taxonomy" id="231223"/>
    <lineage>
        <taxon>Eukaryota</taxon>
        <taxon>Metazoa</taxon>
        <taxon>Spiralia</taxon>
        <taxon>Lophotrochozoa</taxon>
        <taxon>Mollusca</taxon>
        <taxon>Gastropoda</taxon>
        <taxon>Heterobranchia</taxon>
        <taxon>Euthyneura</taxon>
        <taxon>Panpulmonata</taxon>
        <taxon>Sacoglossa</taxon>
        <taxon>Placobranchoidea</taxon>
        <taxon>Plakobranchidae</taxon>
        <taxon>Elysia</taxon>
    </lineage>
</organism>
<dbReference type="AlphaFoldDB" id="A0AAE1D7I2"/>
<name>A0AAE1D7I2_9GAST</name>
<gene>
    <name evidence="2" type="ORF">RRG08_011278</name>
</gene>
<keyword evidence="3" id="KW-1185">Reference proteome</keyword>
<reference evidence="2" key="1">
    <citation type="journal article" date="2023" name="G3 (Bethesda)">
        <title>A reference genome for the long-term kleptoplast-retaining sea slug Elysia crispata morphotype clarki.</title>
        <authorList>
            <person name="Eastman K.E."/>
            <person name="Pendleton A.L."/>
            <person name="Shaikh M.A."/>
            <person name="Suttiyut T."/>
            <person name="Ogas R."/>
            <person name="Tomko P."/>
            <person name="Gavelis G."/>
            <person name="Widhalm J.R."/>
            <person name="Wisecaver J.H."/>
        </authorList>
    </citation>
    <scope>NUCLEOTIDE SEQUENCE</scope>
    <source>
        <strain evidence="2">ECLA1</strain>
    </source>
</reference>
<evidence type="ECO:0000256" key="1">
    <source>
        <dbReference type="SAM" id="MobiDB-lite"/>
    </source>
</evidence>
<proteinExistence type="predicted"/>
<protein>
    <submittedName>
        <fullName evidence="2">Uncharacterized protein</fullName>
    </submittedName>
</protein>
<dbReference type="Proteomes" id="UP001283361">
    <property type="component" value="Unassembled WGS sequence"/>
</dbReference>
<comment type="caution">
    <text evidence="2">The sequence shown here is derived from an EMBL/GenBank/DDBJ whole genome shotgun (WGS) entry which is preliminary data.</text>
</comment>
<sequence length="247" mass="24824">MPCASQESYNNGQCVSCGNVGCNTPGLYVRKDRSLGNQFFATSDTAPFCAQNYMVTIQLGQQLHSVNGELKVSLRGDLGYTSWVQLADGNLPALGDGISRRNVAFKENVGTVRAVVVLFTPAPTPDPAATTALASSLLGGDSDNDLGSVLASSLLGGGGGGSSSSSSLLGGGDLGSALASSLLGGGGQGLSAGAGLAAALLPGVLSQGDGTIEVTKAWVQPVPDGRPISTYSRSKLTPGQSTEFILQ</sequence>
<evidence type="ECO:0000313" key="3">
    <source>
        <dbReference type="Proteomes" id="UP001283361"/>
    </source>
</evidence>
<dbReference type="EMBL" id="JAWDGP010005007">
    <property type="protein sequence ID" value="KAK3760349.1"/>
    <property type="molecule type" value="Genomic_DNA"/>
</dbReference>
<feature type="compositionally biased region" description="Polar residues" evidence="1">
    <location>
        <begin position="229"/>
        <end position="247"/>
    </location>
</feature>